<keyword evidence="3" id="KW-1185">Reference proteome</keyword>
<sequence length="46" mass="4860">MRTEPTPAGGGARITERRLFVEARGRHRDHPAPGGKAAGPSPRVEG</sequence>
<name>A0ABV5G906_9MICC</name>
<gene>
    <name evidence="2" type="ORF">ACFFX0_31400</name>
</gene>
<evidence type="ECO:0000313" key="3">
    <source>
        <dbReference type="Proteomes" id="UP001589575"/>
    </source>
</evidence>
<protein>
    <submittedName>
        <fullName evidence="2">Uncharacterized protein</fullName>
    </submittedName>
</protein>
<dbReference type="EMBL" id="JBHMFI010000023">
    <property type="protein sequence ID" value="MFB9075428.1"/>
    <property type="molecule type" value="Genomic_DNA"/>
</dbReference>
<feature type="compositionally biased region" description="Basic and acidic residues" evidence="1">
    <location>
        <begin position="14"/>
        <end position="24"/>
    </location>
</feature>
<evidence type="ECO:0000313" key="2">
    <source>
        <dbReference type="EMBL" id="MFB9075428.1"/>
    </source>
</evidence>
<organism evidence="2 3">
    <name type="scientific">Citricoccus parietis</name>
    <dbReference type="NCBI Taxonomy" id="592307"/>
    <lineage>
        <taxon>Bacteria</taxon>
        <taxon>Bacillati</taxon>
        <taxon>Actinomycetota</taxon>
        <taxon>Actinomycetes</taxon>
        <taxon>Micrococcales</taxon>
        <taxon>Micrococcaceae</taxon>
        <taxon>Citricoccus</taxon>
    </lineage>
</organism>
<comment type="caution">
    <text evidence="2">The sequence shown here is derived from an EMBL/GenBank/DDBJ whole genome shotgun (WGS) entry which is preliminary data.</text>
</comment>
<feature type="region of interest" description="Disordered" evidence="1">
    <location>
        <begin position="1"/>
        <end position="46"/>
    </location>
</feature>
<dbReference type="Proteomes" id="UP001589575">
    <property type="component" value="Unassembled WGS sequence"/>
</dbReference>
<accession>A0ABV5G906</accession>
<evidence type="ECO:0000256" key="1">
    <source>
        <dbReference type="SAM" id="MobiDB-lite"/>
    </source>
</evidence>
<reference evidence="2 3" key="1">
    <citation type="submission" date="2024-09" db="EMBL/GenBank/DDBJ databases">
        <authorList>
            <person name="Sun Q."/>
            <person name="Mori K."/>
        </authorList>
    </citation>
    <scope>NUCLEOTIDE SEQUENCE [LARGE SCALE GENOMIC DNA]</scope>
    <source>
        <strain evidence="2 3">CCM 7609</strain>
    </source>
</reference>
<proteinExistence type="predicted"/>